<dbReference type="EMBL" id="CAJVQC010030607">
    <property type="protein sequence ID" value="CAG8746038.1"/>
    <property type="molecule type" value="Genomic_DNA"/>
</dbReference>
<protein>
    <submittedName>
        <fullName evidence="1">14031_t:CDS:1</fullName>
    </submittedName>
</protein>
<feature type="non-terminal residue" evidence="1">
    <location>
        <position position="1"/>
    </location>
</feature>
<comment type="caution">
    <text evidence="1">The sequence shown here is derived from an EMBL/GenBank/DDBJ whole genome shotgun (WGS) entry which is preliminary data.</text>
</comment>
<proteinExistence type="predicted"/>
<accession>A0ACA9QCW1</accession>
<organism evidence="1 2">
    <name type="scientific">Racocetra persica</name>
    <dbReference type="NCBI Taxonomy" id="160502"/>
    <lineage>
        <taxon>Eukaryota</taxon>
        <taxon>Fungi</taxon>
        <taxon>Fungi incertae sedis</taxon>
        <taxon>Mucoromycota</taxon>
        <taxon>Glomeromycotina</taxon>
        <taxon>Glomeromycetes</taxon>
        <taxon>Diversisporales</taxon>
        <taxon>Gigasporaceae</taxon>
        <taxon>Racocetra</taxon>
    </lineage>
</organism>
<evidence type="ECO:0000313" key="1">
    <source>
        <dbReference type="EMBL" id="CAG8746038.1"/>
    </source>
</evidence>
<feature type="non-terminal residue" evidence="1">
    <location>
        <position position="369"/>
    </location>
</feature>
<gene>
    <name evidence="1" type="ORF">RPERSI_LOCUS13666</name>
</gene>
<evidence type="ECO:0000313" key="2">
    <source>
        <dbReference type="Proteomes" id="UP000789920"/>
    </source>
</evidence>
<name>A0ACA9QCW1_9GLOM</name>
<sequence>VGVISCRNLWVPTLSQKRFAHDLVIRQRTGKPVVKYGAEGRSSVSGHIATVFGCTGFLGRYIVSKLARQGTQIIVPYRDEDSKRHLKVCGDLGQVVSMEFDLRNEKNIEEAVRHSDIVYNLIGRDHETRNFTFEQVHVEGAARIAKISREADVARFVHVSALNADKNSPSKFFRSKALGEIAVKKEFPEATIVRPSTMYGHEDRFLTRYAETKYEYILNYGQTKVRPVHVLDVAQALERMLKDESTTGETYELFGPREFTYEEVYDLIRDLTENRRYRFYIPKPLALAVTKAFNLPFLLTISPENIERSFISDKITPGAKTFEDLGIRPLGLEMNSLGIVRRFRSSKVYDRPLEKGLALEKSDVGDDIF</sequence>
<reference evidence="1" key="1">
    <citation type="submission" date="2021-06" db="EMBL/GenBank/DDBJ databases">
        <authorList>
            <person name="Kallberg Y."/>
            <person name="Tangrot J."/>
            <person name="Rosling A."/>
        </authorList>
    </citation>
    <scope>NUCLEOTIDE SEQUENCE</scope>
    <source>
        <strain evidence="1">MA461A</strain>
    </source>
</reference>
<keyword evidence="2" id="KW-1185">Reference proteome</keyword>
<dbReference type="Proteomes" id="UP000789920">
    <property type="component" value="Unassembled WGS sequence"/>
</dbReference>